<evidence type="ECO:0000256" key="3">
    <source>
        <dbReference type="ARBA" id="ARBA00022748"/>
    </source>
</evidence>
<dbReference type="InterPro" id="IPR019734">
    <property type="entry name" value="TPR_rpt"/>
</dbReference>
<proteinExistence type="predicted"/>
<keyword evidence="4 5" id="KW-0802">TPR repeat</keyword>
<evidence type="ECO:0000256" key="5">
    <source>
        <dbReference type="PROSITE-ProRule" id="PRU00339"/>
    </source>
</evidence>
<keyword evidence="6" id="KW-1133">Transmembrane helix</keyword>
<dbReference type="PROSITE" id="PS50005">
    <property type="entry name" value="TPR"/>
    <property type="match status" value="1"/>
</dbReference>
<accession>A0A1E7Z677</accession>
<name>A0A1E7Z677_9ALTE</name>
<protein>
    <submittedName>
        <fullName evidence="9">C-type cytochrome biogenesis protein CcmI</fullName>
    </submittedName>
</protein>
<dbReference type="InterPro" id="IPR051263">
    <property type="entry name" value="C-type_cytochrome_biogenesis"/>
</dbReference>
<evidence type="ECO:0000256" key="1">
    <source>
        <dbReference type="ARBA" id="ARBA00004196"/>
    </source>
</evidence>
<evidence type="ECO:0000313" key="10">
    <source>
        <dbReference type="Proteomes" id="UP000175691"/>
    </source>
</evidence>
<dbReference type="InterPro" id="IPR017560">
    <property type="entry name" value="Cyt_c_biogenesis_CcmI"/>
</dbReference>
<dbReference type="Proteomes" id="UP000175691">
    <property type="component" value="Unassembled WGS sequence"/>
</dbReference>
<dbReference type="InterPro" id="IPR056412">
    <property type="entry name" value="Ig_CycH"/>
</dbReference>
<evidence type="ECO:0000259" key="8">
    <source>
        <dbReference type="Pfam" id="PF23914"/>
    </source>
</evidence>
<organism evidence="9 10">
    <name type="scientific">Alteromonas confluentis</name>
    <dbReference type="NCBI Taxonomy" id="1656094"/>
    <lineage>
        <taxon>Bacteria</taxon>
        <taxon>Pseudomonadati</taxon>
        <taxon>Pseudomonadota</taxon>
        <taxon>Gammaproteobacteria</taxon>
        <taxon>Alteromonadales</taxon>
        <taxon>Alteromonadaceae</taxon>
        <taxon>Alteromonas/Salinimonas group</taxon>
        <taxon>Alteromonas</taxon>
    </lineage>
</organism>
<evidence type="ECO:0000256" key="4">
    <source>
        <dbReference type="ARBA" id="ARBA00022803"/>
    </source>
</evidence>
<reference evidence="9 10" key="1">
    <citation type="submission" date="2016-08" db="EMBL/GenBank/DDBJ databases">
        <authorList>
            <person name="Seilhamer J.J."/>
        </authorList>
    </citation>
    <scope>NUCLEOTIDE SEQUENCE [LARGE SCALE GENOMIC DNA]</scope>
    <source>
        <strain evidence="9 10">KCTC 42603</strain>
    </source>
</reference>
<evidence type="ECO:0000256" key="6">
    <source>
        <dbReference type="SAM" id="Phobius"/>
    </source>
</evidence>
<keyword evidence="6" id="KW-0812">Transmembrane</keyword>
<sequence length="416" mass="45336">MSWAEFWLIASGLITLVIVLVATPWLRRRQVTQRDVASNISIVKQRLAELDREAREGLISESDKQKASDELKLALVDEAVAEKQGSHRNAAIPLALGAVIAIVVAGVVYSSVNHLQQVEQATTAIESLPELSEKLASGNGQDFTAQDITSLAYAIRQRLRDEPEDATGWMYLGRLWMSVGEDDQAIQAIEKALSIKPEDTTIRITYAQALMVTENAQRLAKAQSVLGVLNNENPDNDNLALMMAVVSARLGDLPNTRLYFAKIENKLPPQNETRIGIAQRIAELEAQLQDVPAPSESAARTGFDIAITVSDEMRSMLPETGYLIVYAQDNLSENRMPAAVVKMPLQNFPVSLSLTTDNAMMPAYTVASLTQAKLIARISSDDDVMPAAGDLQGVLSAPVKPGEVLPIAIQINKELK</sequence>
<dbReference type="OrthoDB" id="9776053at2"/>
<feature type="domain" description="Cytochrome c-type biogenesis protein H Ig-like" evidence="7">
    <location>
        <begin position="305"/>
        <end position="412"/>
    </location>
</feature>
<dbReference type="InterPro" id="IPR056413">
    <property type="entry name" value="TPR_CcmH_CycH"/>
</dbReference>
<keyword evidence="2" id="KW-0677">Repeat</keyword>
<dbReference type="GO" id="GO:0017004">
    <property type="term" value="P:cytochrome complex assembly"/>
    <property type="evidence" value="ECO:0007669"/>
    <property type="project" value="UniProtKB-KW"/>
</dbReference>
<gene>
    <name evidence="9" type="ORF">BFC18_20065</name>
</gene>
<feature type="transmembrane region" description="Helical" evidence="6">
    <location>
        <begin position="91"/>
        <end position="112"/>
    </location>
</feature>
<dbReference type="Pfam" id="PF23914">
    <property type="entry name" value="TPR_CcmH_CycH"/>
    <property type="match status" value="1"/>
</dbReference>
<evidence type="ECO:0000259" key="7">
    <source>
        <dbReference type="Pfam" id="PF23892"/>
    </source>
</evidence>
<dbReference type="GO" id="GO:0005886">
    <property type="term" value="C:plasma membrane"/>
    <property type="evidence" value="ECO:0007669"/>
    <property type="project" value="TreeGrafter"/>
</dbReference>
<dbReference type="GO" id="GO:0030313">
    <property type="term" value="C:cell envelope"/>
    <property type="evidence" value="ECO:0007669"/>
    <property type="project" value="UniProtKB-SubCell"/>
</dbReference>
<keyword evidence="6" id="KW-0472">Membrane</keyword>
<dbReference type="NCBIfam" id="TIGR03142">
    <property type="entry name" value="cytochro_ccmI"/>
    <property type="match status" value="1"/>
</dbReference>
<comment type="subcellular location">
    <subcellularLocation>
        <location evidence="1">Cell envelope</location>
    </subcellularLocation>
</comment>
<dbReference type="PANTHER" id="PTHR47870">
    <property type="entry name" value="CYTOCHROME C-TYPE BIOGENESIS PROTEIN CCMH"/>
    <property type="match status" value="1"/>
</dbReference>
<dbReference type="EMBL" id="MDHN01000041">
    <property type="protein sequence ID" value="OFC69035.1"/>
    <property type="molecule type" value="Genomic_DNA"/>
</dbReference>
<evidence type="ECO:0000256" key="2">
    <source>
        <dbReference type="ARBA" id="ARBA00022737"/>
    </source>
</evidence>
<dbReference type="SMART" id="SM00028">
    <property type="entry name" value="TPR"/>
    <property type="match status" value="1"/>
</dbReference>
<comment type="caution">
    <text evidence="9">The sequence shown here is derived from an EMBL/GenBank/DDBJ whole genome shotgun (WGS) entry which is preliminary data.</text>
</comment>
<keyword evidence="3" id="KW-0201">Cytochrome c-type biogenesis</keyword>
<dbReference type="SUPFAM" id="SSF48452">
    <property type="entry name" value="TPR-like"/>
    <property type="match status" value="1"/>
</dbReference>
<feature type="domain" description="Cytochrome c-type biogenesis protein H TPR" evidence="8">
    <location>
        <begin position="117"/>
        <end position="272"/>
    </location>
</feature>
<dbReference type="STRING" id="1656094.BFC18_20065"/>
<dbReference type="Pfam" id="PF23892">
    <property type="entry name" value="Ig_CycH"/>
    <property type="match status" value="1"/>
</dbReference>
<evidence type="ECO:0000313" key="9">
    <source>
        <dbReference type="EMBL" id="OFC69035.1"/>
    </source>
</evidence>
<feature type="repeat" description="TPR" evidence="5">
    <location>
        <begin position="166"/>
        <end position="199"/>
    </location>
</feature>
<dbReference type="AlphaFoldDB" id="A0A1E7Z677"/>
<keyword evidence="10" id="KW-1185">Reference proteome</keyword>
<feature type="transmembrane region" description="Helical" evidence="6">
    <location>
        <begin position="6"/>
        <end position="26"/>
    </location>
</feature>
<dbReference type="Gene3D" id="1.25.40.10">
    <property type="entry name" value="Tetratricopeptide repeat domain"/>
    <property type="match status" value="1"/>
</dbReference>
<dbReference type="PROSITE" id="PS50293">
    <property type="entry name" value="TPR_REGION"/>
    <property type="match status" value="1"/>
</dbReference>
<dbReference type="RefSeq" id="WP_070127176.1">
    <property type="nucleotide sequence ID" value="NZ_MDHN01000041.1"/>
</dbReference>
<dbReference type="InterPro" id="IPR011990">
    <property type="entry name" value="TPR-like_helical_dom_sf"/>
</dbReference>
<dbReference type="PANTHER" id="PTHR47870:SF1">
    <property type="entry name" value="CYTOCHROME C-TYPE BIOGENESIS PROTEIN CCMH"/>
    <property type="match status" value="1"/>
</dbReference>